<sequence length="64" mass="7041">MTTMREKMQNGDLDRQGMQEAMKTNNKVLGEELHKILTPAQADQLKTLGGKPFKADAPTGRGGR</sequence>
<feature type="region of interest" description="Disordered" evidence="1">
    <location>
        <begin position="43"/>
        <end position="64"/>
    </location>
</feature>
<dbReference type="EMBL" id="CP007139">
    <property type="protein sequence ID" value="AIE84150.1"/>
    <property type="molecule type" value="Genomic_DNA"/>
</dbReference>
<dbReference type="STRING" id="661478.OP10G_0782"/>
<dbReference type="HOGENOM" id="CLU_2861168_0_0_0"/>
<keyword evidence="3" id="KW-1185">Reference proteome</keyword>
<dbReference type="KEGG" id="fgi:OP10G_0782"/>
<protein>
    <submittedName>
        <fullName evidence="2">Uncharacterized protein</fullName>
    </submittedName>
</protein>
<evidence type="ECO:0000313" key="3">
    <source>
        <dbReference type="Proteomes" id="UP000027982"/>
    </source>
</evidence>
<name>A0A068NN41_FIMGI</name>
<accession>A0A068NN41</accession>
<gene>
    <name evidence="2" type="ORF">OP10G_0782</name>
</gene>
<dbReference type="Proteomes" id="UP000027982">
    <property type="component" value="Chromosome"/>
</dbReference>
<organism evidence="2 3">
    <name type="scientific">Fimbriimonas ginsengisoli Gsoil 348</name>
    <dbReference type="NCBI Taxonomy" id="661478"/>
    <lineage>
        <taxon>Bacteria</taxon>
        <taxon>Bacillati</taxon>
        <taxon>Armatimonadota</taxon>
        <taxon>Fimbriimonadia</taxon>
        <taxon>Fimbriimonadales</taxon>
        <taxon>Fimbriimonadaceae</taxon>
        <taxon>Fimbriimonas</taxon>
    </lineage>
</organism>
<dbReference type="AlphaFoldDB" id="A0A068NN41"/>
<reference evidence="2 3" key="1">
    <citation type="journal article" date="2014" name="PLoS ONE">
        <title>The first complete genome sequence of the class fimbriimonadia in the phylum armatimonadetes.</title>
        <authorList>
            <person name="Hu Z.Y."/>
            <person name="Wang Y.Z."/>
            <person name="Im W.T."/>
            <person name="Wang S.Y."/>
            <person name="Zhao G.P."/>
            <person name="Zheng H.J."/>
            <person name="Quan Z.X."/>
        </authorList>
    </citation>
    <scope>NUCLEOTIDE SEQUENCE [LARGE SCALE GENOMIC DNA]</scope>
    <source>
        <strain evidence="2">Gsoil 348</strain>
    </source>
</reference>
<evidence type="ECO:0000256" key="1">
    <source>
        <dbReference type="SAM" id="MobiDB-lite"/>
    </source>
</evidence>
<evidence type="ECO:0000313" key="2">
    <source>
        <dbReference type="EMBL" id="AIE84150.1"/>
    </source>
</evidence>
<proteinExistence type="predicted"/>